<dbReference type="EMBL" id="BJXR01000013">
    <property type="protein sequence ID" value="GEN05907.1"/>
    <property type="molecule type" value="Genomic_DNA"/>
</dbReference>
<organism evidence="1 4">
    <name type="scientific">Myxococcus fulvus</name>
    <dbReference type="NCBI Taxonomy" id="33"/>
    <lineage>
        <taxon>Bacteria</taxon>
        <taxon>Pseudomonadati</taxon>
        <taxon>Myxococcota</taxon>
        <taxon>Myxococcia</taxon>
        <taxon>Myxococcales</taxon>
        <taxon>Cystobacterineae</taxon>
        <taxon>Myxococcaceae</taxon>
        <taxon>Myxococcus</taxon>
    </lineage>
</organism>
<dbReference type="OrthoDB" id="5379552at2"/>
<gene>
    <name evidence="1" type="ORF">MFU01_09440</name>
    <name evidence="2" type="ORF">SAMN05443572_102975</name>
</gene>
<protein>
    <submittedName>
        <fullName evidence="1">Uncharacterized protein</fullName>
    </submittedName>
</protein>
<sequence>MSYRPPRGLLDLVLQPLRSLPLSVLALGGLLLAPMSHAAEPDPDPQAEKGAAATITGLSLEGEGGLKVRIQWADNQELPSSLVLSSFNGKDEESAAVEVQPEPGKETEVALDGAIKEFWETGWSQRLVLQDKERKETLLTQPYNLNLDCADDKECQLTVAPGAGTSGDVLHVSEELDAALAEVAAKAGEGKEVDLLDEVVAINPALRGQAVAYSLALSKLQVLGPCTCVWQAVYGQSPSGSGYSVYINNAGGIVSGTNGPGAKHALTALGRNGISYGFSGISQVNLRLNCSRWIITYHIEWIVTWPGGPRFPILVPRLSIASCTSTCRVRFDHQGRISGSTFAAYTSPGAATAYEQGSYRVDGTYLLNTSASNGGFFNQLSGVSLFSNIGTIGRVDSYGYVYAYSPAFPYFASASVSNGHSIAIHGQSSCPNGPYGHAAVWTYGTSQGTPQTTSLRNSIRNFFLNWGIWTNP</sequence>
<evidence type="ECO:0000313" key="3">
    <source>
        <dbReference type="Proteomes" id="UP000183760"/>
    </source>
</evidence>
<comment type="caution">
    <text evidence="1">The sequence shown here is derived from an EMBL/GenBank/DDBJ whole genome shotgun (WGS) entry which is preliminary data.</text>
</comment>
<evidence type="ECO:0000313" key="1">
    <source>
        <dbReference type="EMBL" id="GEN05907.1"/>
    </source>
</evidence>
<dbReference type="AlphaFoldDB" id="A0A511SWI1"/>
<accession>A0A511SWI1</accession>
<proteinExistence type="predicted"/>
<name>A0A511SWI1_MYXFU</name>
<dbReference type="RefSeq" id="WP_143097039.1">
    <property type="nucleotide sequence ID" value="NZ_BJXR01000013.1"/>
</dbReference>
<evidence type="ECO:0000313" key="2">
    <source>
        <dbReference type="EMBL" id="SET63907.1"/>
    </source>
</evidence>
<keyword evidence="3" id="KW-1185">Reference proteome</keyword>
<reference evidence="2 3" key="1">
    <citation type="submission" date="2016-10" db="EMBL/GenBank/DDBJ databases">
        <authorList>
            <person name="Varghese N."/>
            <person name="Submissions S."/>
        </authorList>
    </citation>
    <scope>NUCLEOTIDE SEQUENCE [LARGE SCALE GENOMIC DNA]</scope>
    <source>
        <strain evidence="2 3">DSM 16525</strain>
    </source>
</reference>
<dbReference type="EMBL" id="FOIB01000002">
    <property type="protein sequence ID" value="SET63907.1"/>
    <property type="molecule type" value="Genomic_DNA"/>
</dbReference>
<dbReference type="Proteomes" id="UP000321514">
    <property type="component" value="Unassembled WGS sequence"/>
</dbReference>
<evidence type="ECO:0000313" key="4">
    <source>
        <dbReference type="Proteomes" id="UP000321514"/>
    </source>
</evidence>
<dbReference type="Proteomes" id="UP000183760">
    <property type="component" value="Unassembled WGS sequence"/>
</dbReference>
<reference evidence="1 4" key="2">
    <citation type="submission" date="2019-07" db="EMBL/GenBank/DDBJ databases">
        <title>Whole genome shotgun sequence of Myxococcus fulvus NBRC 100333.</title>
        <authorList>
            <person name="Hosoyama A."/>
            <person name="Uohara A."/>
            <person name="Ohji S."/>
            <person name="Ichikawa N."/>
        </authorList>
    </citation>
    <scope>NUCLEOTIDE SEQUENCE [LARGE SCALE GENOMIC DNA]</scope>
    <source>
        <strain evidence="1 4">NBRC 100333</strain>
    </source>
</reference>